<dbReference type="RefSeq" id="WP_126044281.1">
    <property type="nucleotide sequence ID" value="NZ_RXFM01000007.1"/>
</dbReference>
<dbReference type="PANTHER" id="PTHR30474:SF1">
    <property type="entry name" value="PEPTIDOGLYCAN GLYCOSYLTRANSFERASE MRDB"/>
    <property type="match status" value="1"/>
</dbReference>
<proteinExistence type="predicted"/>
<dbReference type="InterPro" id="IPR001182">
    <property type="entry name" value="FtsW/RodA"/>
</dbReference>
<feature type="transmembrane region" description="Helical" evidence="6">
    <location>
        <begin position="12"/>
        <end position="37"/>
    </location>
</feature>
<dbReference type="GO" id="GO:0005886">
    <property type="term" value="C:plasma membrane"/>
    <property type="evidence" value="ECO:0007669"/>
    <property type="project" value="TreeGrafter"/>
</dbReference>
<keyword evidence="2 6" id="KW-0812">Transmembrane</keyword>
<feature type="transmembrane region" description="Helical" evidence="6">
    <location>
        <begin position="76"/>
        <end position="93"/>
    </location>
</feature>
<evidence type="ECO:0000256" key="6">
    <source>
        <dbReference type="SAM" id="Phobius"/>
    </source>
</evidence>
<name>A0A3R9ZRS0_9RICK</name>
<keyword evidence="4 6" id="KW-1133">Transmembrane helix</keyword>
<evidence type="ECO:0000256" key="2">
    <source>
        <dbReference type="ARBA" id="ARBA00022692"/>
    </source>
</evidence>
<feature type="transmembrane region" description="Helical" evidence="6">
    <location>
        <begin position="338"/>
        <end position="361"/>
    </location>
</feature>
<dbReference type="GO" id="GO:0015648">
    <property type="term" value="F:lipid-linked peptidoglycan transporter activity"/>
    <property type="evidence" value="ECO:0007669"/>
    <property type="project" value="TreeGrafter"/>
</dbReference>
<feature type="transmembrane region" description="Helical" evidence="6">
    <location>
        <begin position="139"/>
        <end position="155"/>
    </location>
</feature>
<dbReference type="InterPro" id="IPR011923">
    <property type="entry name" value="RodA/MrdB"/>
</dbReference>
<evidence type="ECO:0000313" key="8">
    <source>
        <dbReference type="Proteomes" id="UP000279470"/>
    </source>
</evidence>
<accession>A0A3R9ZRS0</accession>
<dbReference type="Proteomes" id="UP000279470">
    <property type="component" value="Unassembled WGS sequence"/>
</dbReference>
<evidence type="ECO:0000256" key="1">
    <source>
        <dbReference type="ARBA" id="ARBA00004141"/>
    </source>
</evidence>
<keyword evidence="5 6" id="KW-0472">Membrane</keyword>
<comment type="caution">
    <text evidence="7">The sequence shown here is derived from an EMBL/GenBank/DDBJ whole genome shotgun (WGS) entry which is preliminary data.</text>
</comment>
<protein>
    <submittedName>
        <fullName evidence="7">Rod shape-determining protein RodA</fullName>
    </submittedName>
</protein>
<dbReference type="AlphaFoldDB" id="A0A3R9ZRS0"/>
<sequence length="371" mass="41864">MMNSKYLIKKNLFLIKFFIILVIILIFKNLLAMLSIAGGVLDSLVTKQIIITSISFLIIFIFSIININFIFTNSYYIYFFILLTLLITNFMGYKAMGAKRWINLGFINIQPSEFMKIGIILALAKFFHNCHVNDIKKNRYLIFPIALVLLPSTIILKQPNLGTSIIIILTAITIFFISGVKIRLFVYLFISSIISLPVIWRFLHNYQKTRILTFLNPQTDTLGAGYNIIQSIISIGSGGTFGKGFLKGSQNQLDFLPENHTDFIFGSIAEEGGFIVCLTLLCVYILLILTLYLLALQCYSQFYRIYVLGFASLIFFHVLINIGMISGLLPVVGVPLPILSYGGSNYLTMMIGVGLTINIFFNKHQILVKGT</sequence>
<gene>
    <name evidence="7" type="primary">rodA</name>
    <name evidence="7" type="ORF">EIC27_00890</name>
</gene>
<feature type="transmembrane region" description="Helical" evidence="6">
    <location>
        <begin position="105"/>
        <end position="127"/>
    </location>
</feature>
<feature type="transmembrane region" description="Helical" evidence="6">
    <location>
        <begin position="273"/>
        <end position="294"/>
    </location>
</feature>
<keyword evidence="8" id="KW-1185">Reference proteome</keyword>
<dbReference type="EMBL" id="RXFM01000007">
    <property type="protein sequence ID" value="RST71304.1"/>
    <property type="molecule type" value="Genomic_DNA"/>
</dbReference>
<dbReference type="GO" id="GO:0032153">
    <property type="term" value="C:cell division site"/>
    <property type="evidence" value="ECO:0007669"/>
    <property type="project" value="TreeGrafter"/>
</dbReference>
<evidence type="ECO:0000256" key="5">
    <source>
        <dbReference type="ARBA" id="ARBA00023136"/>
    </source>
</evidence>
<feature type="transmembrane region" description="Helical" evidence="6">
    <location>
        <begin position="184"/>
        <end position="203"/>
    </location>
</feature>
<reference evidence="8" key="1">
    <citation type="submission" date="2018-11" db="EMBL/GenBank/DDBJ databases">
        <title>Phylogenetic, genomic, and biogeographic characterization of a novel and ubiquitous marine invertebrate-associated Rickettsiales parasite, Candidatus Marinoinvertebrata rohwerii, gen. nov., sp. nov.</title>
        <authorList>
            <person name="Klinges J.G."/>
            <person name="Rosales S.M."/>
            <person name="Mcminds R."/>
            <person name="Shaver E.C."/>
            <person name="Shantz A."/>
            <person name="Peters E.C."/>
            <person name="Burkepile D.E."/>
            <person name="Silliman B.R."/>
            <person name="Vega Thurber R.L."/>
        </authorList>
    </citation>
    <scope>NUCLEOTIDE SEQUENCE [LARGE SCALE GENOMIC DNA]</scope>
    <source>
        <strain evidence="8">a_cerv_44</strain>
    </source>
</reference>
<dbReference type="PANTHER" id="PTHR30474">
    <property type="entry name" value="CELL CYCLE PROTEIN"/>
    <property type="match status" value="1"/>
</dbReference>
<comment type="subcellular location">
    <subcellularLocation>
        <location evidence="1">Membrane</location>
        <topology evidence="1">Multi-pass membrane protein</topology>
    </subcellularLocation>
</comment>
<feature type="transmembrane region" description="Helical" evidence="6">
    <location>
        <begin position="49"/>
        <end position="69"/>
    </location>
</feature>
<feature type="transmembrane region" description="Helical" evidence="6">
    <location>
        <begin position="306"/>
        <end position="332"/>
    </location>
</feature>
<dbReference type="NCBIfam" id="TIGR02210">
    <property type="entry name" value="rodA_shape"/>
    <property type="match status" value="1"/>
</dbReference>
<keyword evidence="3" id="KW-0133">Cell shape</keyword>
<dbReference type="OrthoDB" id="9768187at2"/>
<feature type="transmembrane region" description="Helical" evidence="6">
    <location>
        <begin position="161"/>
        <end position="177"/>
    </location>
</feature>
<organism evidence="7 8">
    <name type="scientific">Candidatus Aquarickettsia rohweri</name>
    <dbReference type="NCBI Taxonomy" id="2602574"/>
    <lineage>
        <taxon>Bacteria</taxon>
        <taxon>Pseudomonadati</taxon>
        <taxon>Pseudomonadota</taxon>
        <taxon>Alphaproteobacteria</taxon>
        <taxon>Rickettsiales</taxon>
        <taxon>Candidatus Midichloriaceae</taxon>
        <taxon>Candidatus Aquarickettsia</taxon>
    </lineage>
</organism>
<dbReference type="GO" id="GO:0008360">
    <property type="term" value="P:regulation of cell shape"/>
    <property type="evidence" value="ECO:0007669"/>
    <property type="project" value="UniProtKB-KW"/>
</dbReference>
<evidence type="ECO:0000313" key="7">
    <source>
        <dbReference type="EMBL" id="RST71304.1"/>
    </source>
</evidence>
<evidence type="ECO:0000256" key="3">
    <source>
        <dbReference type="ARBA" id="ARBA00022960"/>
    </source>
</evidence>
<evidence type="ECO:0000256" key="4">
    <source>
        <dbReference type="ARBA" id="ARBA00022989"/>
    </source>
</evidence>
<dbReference type="Pfam" id="PF01098">
    <property type="entry name" value="FTSW_RODA_SPOVE"/>
    <property type="match status" value="1"/>
</dbReference>
<dbReference type="GO" id="GO:0051301">
    <property type="term" value="P:cell division"/>
    <property type="evidence" value="ECO:0007669"/>
    <property type="project" value="InterPro"/>
</dbReference>